<sequence length="140" mass="16734">MHHTDSHVQKKKPLFNLSKFAREHFHGCRIISYLKEQRYHVRRYLCLPKAETKRACREFRTRAKNRDGFRKQEGTDGADSQLLPFNSLQFILTLLWEKPAVKEKFLFNKLGSHRDVTRDDIANFHILRVSISYKYVTLKQ</sequence>
<evidence type="ECO:0000313" key="1">
    <source>
        <dbReference type="EMBL" id="GIY92367.1"/>
    </source>
</evidence>
<reference evidence="1 2" key="1">
    <citation type="submission" date="2021-06" db="EMBL/GenBank/DDBJ databases">
        <title>Caerostris extrusa draft genome.</title>
        <authorList>
            <person name="Kono N."/>
            <person name="Arakawa K."/>
        </authorList>
    </citation>
    <scope>NUCLEOTIDE SEQUENCE [LARGE SCALE GENOMIC DNA]</scope>
</reference>
<dbReference type="AlphaFoldDB" id="A0AAV4XB26"/>
<accession>A0AAV4XB26</accession>
<dbReference type="EMBL" id="BPLR01000132">
    <property type="protein sequence ID" value="GIY92367.1"/>
    <property type="molecule type" value="Genomic_DNA"/>
</dbReference>
<keyword evidence="2" id="KW-1185">Reference proteome</keyword>
<gene>
    <name evidence="1" type="ORF">CEXT_278981</name>
</gene>
<dbReference type="Proteomes" id="UP001054945">
    <property type="component" value="Unassembled WGS sequence"/>
</dbReference>
<organism evidence="1 2">
    <name type="scientific">Caerostris extrusa</name>
    <name type="common">Bark spider</name>
    <name type="synonym">Caerostris bankana</name>
    <dbReference type="NCBI Taxonomy" id="172846"/>
    <lineage>
        <taxon>Eukaryota</taxon>
        <taxon>Metazoa</taxon>
        <taxon>Ecdysozoa</taxon>
        <taxon>Arthropoda</taxon>
        <taxon>Chelicerata</taxon>
        <taxon>Arachnida</taxon>
        <taxon>Araneae</taxon>
        <taxon>Araneomorphae</taxon>
        <taxon>Entelegynae</taxon>
        <taxon>Araneoidea</taxon>
        <taxon>Araneidae</taxon>
        <taxon>Caerostris</taxon>
    </lineage>
</organism>
<evidence type="ECO:0000313" key="2">
    <source>
        <dbReference type="Proteomes" id="UP001054945"/>
    </source>
</evidence>
<name>A0AAV4XB26_CAEEX</name>
<proteinExistence type="predicted"/>
<protein>
    <submittedName>
        <fullName evidence="1">Uncharacterized protein</fullName>
    </submittedName>
</protein>
<comment type="caution">
    <text evidence="1">The sequence shown here is derived from an EMBL/GenBank/DDBJ whole genome shotgun (WGS) entry which is preliminary data.</text>
</comment>